<dbReference type="Proteomes" id="UP001597119">
    <property type="component" value="Unassembled WGS sequence"/>
</dbReference>
<organism evidence="2 3">
    <name type="scientific">Halorientalis brevis</name>
    <dbReference type="NCBI Taxonomy" id="1126241"/>
    <lineage>
        <taxon>Archaea</taxon>
        <taxon>Methanobacteriati</taxon>
        <taxon>Methanobacteriota</taxon>
        <taxon>Stenosarchaea group</taxon>
        <taxon>Halobacteria</taxon>
        <taxon>Halobacteriales</taxon>
        <taxon>Haloarculaceae</taxon>
        <taxon>Halorientalis</taxon>
    </lineage>
</organism>
<dbReference type="Gene3D" id="1.10.10.10">
    <property type="entry name" value="Winged helix-like DNA-binding domain superfamily/Winged helix DNA-binding domain"/>
    <property type="match status" value="1"/>
</dbReference>
<feature type="domain" description="DUF7344" evidence="1">
    <location>
        <begin position="8"/>
        <end position="72"/>
    </location>
</feature>
<dbReference type="AlphaFoldDB" id="A0ABD6CIE7"/>
<keyword evidence="3" id="KW-1185">Reference proteome</keyword>
<dbReference type="InterPro" id="IPR036388">
    <property type="entry name" value="WH-like_DNA-bd_sf"/>
</dbReference>
<evidence type="ECO:0000313" key="3">
    <source>
        <dbReference type="Proteomes" id="UP001597119"/>
    </source>
</evidence>
<gene>
    <name evidence="2" type="ORF">ACFR9U_19625</name>
</gene>
<comment type="caution">
    <text evidence="2">The sequence shown here is derived from an EMBL/GenBank/DDBJ whole genome shotgun (WGS) entry which is preliminary data.</text>
</comment>
<accession>A0ABD6CIE7</accession>
<evidence type="ECO:0000259" key="1">
    <source>
        <dbReference type="Pfam" id="PF24035"/>
    </source>
</evidence>
<name>A0ABD6CIE7_9EURY</name>
<protein>
    <recommendedName>
        <fullName evidence="1">DUF7344 domain-containing protein</fullName>
    </recommendedName>
</protein>
<evidence type="ECO:0000313" key="2">
    <source>
        <dbReference type="EMBL" id="MFD1589193.1"/>
    </source>
</evidence>
<reference evidence="2 3" key="1">
    <citation type="journal article" date="2019" name="Int. J. Syst. Evol. Microbiol.">
        <title>The Global Catalogue of Microorganisms (GCM) 10K type strain sequencing project: providing services to taxonomists for standard genome sequencing and annotation.</title>
        <authorList>
            <consortium name="The Broad Institute Genomics Platform"/>
            <consortium name="The Broad Institute Genome Sequencing Center for Infectious Disease"/>
            <person name="Wu L."/>
            <person name="Ma J."/>
        </authorList>
    </citation>
    <scope>NUCLEOTIDE SEQUENCE [LARGE SCALE GENOMIC DNA]</scope>
    <source>
        <strain evidence="2 3">CGMCC 1.12125</strain>
    </source>
</reference>
<dbReference type="RefSeq" id="WP_379814985.1">
    <property type="nucleotide sequence ID" value="NZ_JALLGV010000005.1"/>
</dbReference>
<dbReference type="InterPro" id="IPR055768">
    <property type="entry name" value="DUF7344"/>
</dbReference>
<dbReference type="EMBL" id="JBHUDJ010000014">
    <property type="protein sequence ID" value="MFD1589193.1"/>
    <property type="molecule type" value="Genomic_DNA"/>
</dbReference>
<proteinExistence type="predicted"/>
<sequence length="100" mass="11654">MGFDQVADALRDQARRHILVLLLDHNPVKLSAVVAKNDPREDEKLEVQLIHTHLPRLDDMDYIGWNRDHGTIVKGSNWEEIEPVVRLLRNNREQIPPDTF</sequence>
<dbReference type="Pfam" id="PF24035">
    <property type="entry name" value="DUF7344"/>
    <property type="match status" value="1"/>
</dbReference>